<name>A0ABW3GGA1_9PROT</name>
<proteinExistence type="predicted"/>
<dbReference type="Gene3D" id="3.40.50.720">
    <property type="entry name" value="NAD(P)-binding Rossmann-like Domain"/>
    <property type="match status" value="1"/>
</dbReference>
<evidence type="ECO:0000313" key="3">
    <source>
        <dbReference type="EMBL" id="MFD0929671.1"/>
    </source>
</evidence>
<keyword evidence="4" id="KW-1185">Reference proteome</keyword>
<accession>A0ABW3GGA1</accession>
<evidence type="ECO:0000259" key="2">
    <source>
        <dbReference type="Pfam" id="PF01370"/>
    </source>
</evidence>
<comment type="caution">
    <text evidence="3">The sequence shown here is derived from an EMBL/GenBank/DDBJ whole genome shotgun (WGS) entry which is preliminary data.</text>
</comment>
<dbReference type="Proteomes" id="UP001597106">
    <property type="component" value="Unassembled WGS sequence"/>
</dbReference>
<dbReference type="RefSeq" id="WP_379075439.1">
    <property type="nucleotide sequence ID" value="NZ_JBHTJW010000002.1"/>
</dbReference>
<keyword evidence="1" id="KW-0520">NAD</keyword>
<sequence length="278" mass="30646">MRVLQIGCGALGKLIAQATLAQGHALTIVRRSQQSVPDGAAALYLDVVSANGLSALADQAPEILLYCLAPVAGQSYQQTYVDGLRHVLANVDQRALKHVFFISSTSVYGEQQGQWVDDDTPAMPAEENGQTILAAEQLLDDLPCSHTALRVSGIYGPQRLYLLKLLQTPERWPQHIQWTNRIHELDVAGAVVHFYRQIEHALPLPAHIILTDGAPVPQHEVLQWLAQQLQRPGPVTPTGDLQRGKRIRNPFLQQSGYPFLFADYQAGYAAILSKMDHV</sequence>
<dbReference type="PANTHER" id="PTHR43574">
    <property type="entry name" value="EPIMERASE-RELATED"/>
    <property type="match status" value="1"/>
</dbReference>
<organism evidence="3 4">
    <name type="scientific">Methylophilus glucosoxydans</name>
    <dbReference type="NCBI Taxonomy" id="752553"/>
    <lineage>
        <taxon>Bacteria</taxon>
        <taxon>Pseudomonadati</taxon>
        <taxon>Pseudomonadota</taxon>
        <taxon>Betaproteobacteria</taxon>
        <taxon>Nitrosomonadales</taxon>
        <taxon>Methylophilaceae</taxon>
        <taxon>Methylophilus</taxon>
    </lineage>
</organism>
<gene>
    <name evidence="3" type="ORF">ACFQ1T_07755</name>
</gene>
<dbReference type="Pfam" id="PF01370">
    <property type="entry name" value="Epimerase"/>
    <property type="match status" value="1"/>
</dbReference>
<protein>
    <submittedName>
        <fullName evidence="3">NAD-dependent epimerase/dehydratase family protein</fullName>
    </submittedName>
</protein>
<evidence type="ECO:0000313" key="4">
    <source>
        <dbReference type="Proteomes" id="UP001597106"/>
    </source>
</evidence>
<evidence type="ECO:0000256" key="1">
    <source>
        <dbReference type="ARBA" id="ARBA00023027"/>
    </source>
</evidence>
<dbReference type="InterPro" id="IPR001509">
    <property type="entry name" value="Epimerase_deHydtase"/>
</dbReference>
<dbReference type="EMBL" id="JBHTJW010000002">
    <property type="protein sequence ID" value="MFD0929671.1"/>
    <property type="molecule type" value="Genomic_DNA"/>
</dbReference>
<dbReference type="InterPro" id="IPR036291">
    <property type="entry name" value="NAD(P)-bd_dom_sf"/>
</dbReference>
<reference evidence="4" key="1">
    <citation type="journal article" date="2019" name="Int. J. Syst. Evol. Microbiol.">
        <title>The Global Catalogue of Microorganisms (GCM) 10K type strain sequencing project: providing services to taxonomists for standard genome sequencing and annotation.</title>
        <authorList>
            <consortium name="The Broad Institute Genomics Platform"/>
            <consortium name="The Broad Institute Genome Sequencing Center for Infectious Disease"/>
            <person name="Wu L."/>
            <person name="Ma J."/>
        </authorList>
    </citation>
    <scope>NUCLEOTIDE SEQUENCE [LARGE SCALE GENOMIC DNA]</scope>
    <source>
        <strain evidence="4">CCUG 59685</strain>
    </source>
</reference>
<dbReference type="SUPFAM" id="SSF51735">
    <property type="entry name" value="NAD(P)-binding Rossmann-fold domains"/>
    <property type="match status" value="1"/>
</dbReference>
<feature type="domain" description="NAD-dependent epimerase/dehydratase" evidence="2">
    <location>
        <begin position="9"/>
        <end position="158"/>
    </location>
</feature>